<feature type="domain" description="DUF4190" evidence="3">
    <location>
        <begin position="153"/>
        <end position="210"/>
    </location>
</feature>
<reference evidence="4 5" key="1">
    <citation type="journal article" date="2019" name="Int. J. Syst. Evol. Microbiol.">
        <title>The Global Catalogue of Microorganisms (GCM) 10K type strain sequencing project: providing services to taxonomists for standard genome sequencing and annotation.</title>
        <authorList>
            <consortium name="The Broad Institute Genomics Platform"/>
            <consortium name="The Broad Institute Genome Sequencing Center for Infectious Disease"/>
            <person name="Wu L."/>
            <person name="Ma J."/>
        </authorList>
    </citation>
    <scope>NUCLEOTIDE SEQUENCE [LARGE SCALE GENOMIC DNA]</scope>
    <source>
        <strain evidence="4 5">JCM 14559</strain>
    </source>
</reference>
<accession>A0ABN2WNG3</accession>
<keyword evidence="1" id="KW-0812">Transmembrane</keyword>
<feature type="transmembrane region" description="Helical" evidence="1">
    <location>
        <begin position="135"/>
        <end position="156"/>
    </location>
</feature>
<dbReference type="InterPro" id="IPR012551">
    <property type="entry name" value="DUF1707_SHOCT-like"/>
</dbReference>
<feature type="transmembrane region" description="Helical" evidence="1">
    <location>
        <begin position="162"/>
        <end position="181"/>
    </location>
</feature>
<organism evidence="4 5">
    <name type="scientific">Kitasatospora saccharophila</name>
    <dbReference type="NCBI Taxonomy" id="407973"/>
    <lineage>
        <taxon>Bacteria</taxon>
        <taxon>Bacillati</taxon>
        <taxon>Actinomycetota</taxon>
        <taxon>Actinomycetes</taxon>
        <taxon>Kitasatosporales</taxon>
        <taxon>Streptomycetaceae</taxon>
        <taxon>Kitasatospora</taxon>
    </lineage>
</organism>
<dbReference type="Pfam" id="PF13828">
    <property type="entry name" value="DUF4190"/>
    <property type="match status" value="1"/>
</dbReference>
<feature type="domain" description="DUF1707" evidence="2">
    <location>
        <begin position="41"/>
        <end position="93"/>
    </location>
</feature>
<keyword evidence="5" id="KW-1185">Reference proteome</keyword>
<dbReference type="Pfam" id="PF08044">
    <property type="entry name" value="DUF1707"/>
    <property type="match status" value="1"/>
</dbReference>
<sequence>MLGAHAQRGEREVVAVAGQWGPPAPYGQQPWQPAATPQSAMRAANSDRDRTIDVLKAAFAEGRLTAAEYEQRMSAAHQAATYGQLAALVADLPSGPMVQPFAAPAPVAQPFAAPVVPPTFMPAFVPAPPARNNGLAVASLTLGCLALPVSGFAAAVAGPAGLAALGLAGTAAVATGHLARARLRTTGEDGDGLAVFGLIMGWLSVTLLLFLLMVTAGS</sequence>
<feature type="transmembrane region" description="Helical" evidence="1">
    <location>
        <begin position="193"/>
        <end position="216"/>
    </location>
</feature>
<dbReference type="PANTHER" id="PTHR40763:SF4">
    <property type="entry name" value="DUF1707 DOMAIN-CONTAINING PROTEIN"/>
    <property type="match status" value="1"/>
</dbReference>
<protein>
    <recommendedName>
        <fullName evidence="6">DUF4190 domain-containing protein</fullName>
    </recommendedName>
</protein>
<evidence type="ECO:0000259" key="2">
    <source>
        <dbReference type="Pfam" id="PF08044"/>
    </source>
</evidence>
<keyword evidence="1" id="KW-1133">Transmembrane helix</keyword>
<keyword evidence="1" id="KW-0472">Membrane</keyword>
<evidence type="ECO:0000313" key="4">
    <source>
        <dbReference type="EMBL" id="GAA2096015.1"/>
    </source>
</evidence>
<comment type="caution">
    <text evidence="4">The sequence shown here is derived from an EMBL/GenBank/DDBJ whole genome shotgun (WGS) entry which is preliminary data.</text>
</comment>
<dbReference type="PANTHER" id="PTHR40763">
    <property type="entry name" value="MEMBRANE PROTEIN-RELATED"/>
    <property type="match status" value="1"/>
</dbReference>
<dbReference type="EMBL" id="BAAANS010000013">
    <property type="protein sequence ID" value="GAA2096015.1"/>
    <property type="molecule type" value="Genomic_DNA"/>
</dbReference>
<evidence type="ECO:0008006" key="6">
    <source>
        <dbReference type="Google" id="ProtNLM"/>
    </source>
</evidence>
<gene>
    <name evidence="4" type="ORF">GCM10009759_24810</name>
</gene>
<evidence type="ECO:0000259" key="3">
    <source>
        <dbReference type="Pfam" id="PF13828"/>
    </source>
</evidence>
<proteinExistence type="predicted"/>
<dbReference type="InterPro" id="IPR025241">
    <property type="entry name" value="DUF4190"/>
</dbReference>
<evidence type="ECO:0000313" key="5">
    <source>
        <dbReference type="Proteomes" id="UP001500897"/>
    </source>
</evidence>
<name>A0ABN2WNG3_9ACTN</name>
<evidence type="ECO:0000256" key="1">
    <source>
        <dbReference type="SAM" id="Phobius"/>
    </source>
</evidence>
<dbReference type="Proteomes" id="UP001500897">
    <property type="component" value="Unassembled WGS sequence"/>
</dbReference>